<dbReference type="PROSITE" id="PS50305">
    <property type="entry name" value="SIRTUIN"/>
    <property type="match status" value="1"/>
</dbReference>
<keyword evidence="7" id="KW-1185">Reference proteome</keyword>
<feature type="binding site" evidence="3">
    <location>
        <position position="366"/>
    </location>
    <ligand>
        <name>Zn(2+)</name>
        <dbReference type="ChEBI" id="CHEBI:29105"/>
    </ligand>
</feature>
<accession>A0A9K3Q4J5</accession>
<feature type="compositionally biased region" description="Acidic residues" evidence="4">
    <location>
        <begin position="137"/>
        <end position="163"/>
    </location>
</feature>
<evidence type="ECO:0000256" key="2">
    <source>
        <dbReference type="ARBA" id="ARBA00022833"/>
    </source>
</evidence>
<feature type="domain" description="Deacetylase sirtuin-type" evidence="5">
    <location>
        <begin position="205"/>
        <end position="507"/>
    </location>
</feature>
<feature type="compositionally biased region" description="Low complexity" evidence="4">
    <location>
        <begin position="76"/>
        <end position="90"/>
    </location>
</feature>
<proteinExistence type="predicted"/>
<organism evidence="6 7">
    <name type="scientific">Nitzschia inconspicua</name>
    <dbReference type="NCBI Taxonomy" id="303405"/>
    <lineage>
        <taxon>Eukaryota</taxon>
        <taxon>Sar</taxon>
        <taxon>Stramenopiles</taxon>
        <taxon>Ochrophyta</taxon>
        <taxon>Bacillariophyta</taxon>
        <taxon>Bacillariophyceae</taxon>
        <taxon>Bacillariophycidae</taxon>
        <taxon>Bacillariales</taxon>
        <taxon>Bacillariaceae</taxon>
        <taxon>Nitzschia</taxon>
    </lineage>
</organism>
<dbReference type="AlphaFoldDB" id="A0A9K3Q4J5"/>
<feature type="compositionally biased region" description="Basic and acidic residues" evidence="4">
    <location>
        <begin position="1"/>
        <end position="24"/>
    </location>
</feature>
<protein>
    <submittedName>
        <fullName evidence="6">DHS-like NAD/FAD-binding domain containing protein</fullName>
    </submittedName>
</protein>
<feature type="region of interest" description="Disordered" evidence="4">
    <location>
        <begin position="1"/>
        <end position="163"/>
    </location>
</feature>
<evidence type="ECO:0000256" key="3">
    <source>
        <dbReference type="PROSITE-ProRule" id="PRU00236"/>
    </source>
</evidence>
<feature type="region of interest" description="Disordered" evidence="4">
    <location>
        <begin position="531"/>
        <end position="556"/>
    </location>
</feature>
<dbReference type="InterPro" id="IPR003000">
    <property type="entry name" value="Sirtuin"/>
</dbReference>
<feature type="compositionally biased region" description="Polar residues" evidence="4">
    <location>
        <begin position="541"/>
        <end position="556"/>
    </location>
</feature>
<dbReference type="GO" id="GO:0005634">
    <property type="term" value="C:nucleus"/>
    <property type="evidence" value="ECO:0007669"/>
    <property type="project" value="TreeGrafter"/>
</dbReference>
<gene>
    <name evidence="6" type="ORF">IV203_030812</name>
</gene>
<evidence type="ECO:0000256" key="4">
    <source>
        <dbReference type="SAM" id="MobiDB-lite"/>
    </source>
</evidence>
<evidence type="ECO:0000256" key="1">
    <source>
        <dbReference type="ARBA" id="ARBA00022723"/>
    </source>
</evidence>
<evidence type="ECO:0000259" key="5">
    <source>
        <dbReference type="PROSITE" id="PS50305"/>
    </source>
</evidence>
<dbReference type="PANTHER" id="PTHR11085">
    <property type="entry name" value="NAD-DEPENDENT PROTEIN DEACYLASE SIRTUIN-5, MITOCHONDRIAL-RELATED"/>
    <property type="match status" value="1"/>
</dbReference>
<feature type="binding site" evidence="3">
    <location>
        <position position="402"/>
    </location>
    <ligand>
        <name>Zn(2+)</name>
        <dbReference type="ChEBI" id="CHEBI:29105"/>
    </ligand>
</feature>
<dbReference type="InterPro" id="IPR050134">
    <property type="entry name" value="NAD-dep_sirtuin_deacylases"/>
</dbReference>
<evidence type="ECO:0000313" key="7">
    <source>
        <dbReference type="Proteomes" id="UP000693970"/>
    </source>
</evidence>
<evidence type="ECO:0000313" key="6">
    <source>
        <dbReference type="EMBL" id="KAG7368069.1"/>
    </source>
</evidence>
<feature type="binding site" evidence="3">
    <location>
        <position position="405"/>
    </location>
    <ligand>
        <name>Zn(2+)</name>
        <dbReference type="ChEBI" id="CHEBI:29105"/>
    </ligand>
</feature>
<dbReference type="GO" id="GO:0070403">
    <property type="term" value="F:NAD+ binding"/>
    <property type="evidence" value="ECO:0007669"/>
    <property type="project" value="InterPro"/>
</dbReference>
<feature type="compositionally biased region" description="Basic and acidic residues" evidence="4">
    <location>
        <begin position="531"/>
        <end position="540"/>
    </location>
</feature>
<dbReference type="GO" id="GO:0046872">
    <property type="term" value="F:metal ion binding"/>
    <property type="evidence" value="ECO:0007669"/>
    <property type="project" value="UniProtKB-KW"/>
</dbReference>
<dbReference type="InterPro" id="IPR026590">
    <property type="entry name" value="Ssirtuin_cat_dom"/>
</dbReference>
<sequence>MERNDIIKEHDNLSERKVEEHENSLEDASTNLRCSPAADSVVYETNSMDDDESTPVSKKAKLERDPLPTEANERVASISTSTGSLSASVQEQEDDDDHEKEDLSSTDDSSDQSDGTESHDDEEQDPNEESDQKDSSSSEEDFDGDEQVPLDSEQLDLDNDEDEEDASLFRRIIAAAAANGIPLEYLAAHGIQLPIEDDEPVEYPFGEAPTSLDDVANFIQSDRCKRILCLTGAGMSVASGIPDFRSSNGLYATLNATKLTATEEQIEAIEENPSFSLDQHLFMENPLPCLEVNREFILGVQERKWKATLAHRFIELLQTKTNGGKGKLVRLYTQNIDGLEDQCIGIGHERRIAVHGSMDEAECANCNAKMDFDHFCGLVRSQIKDITGQDPSAPKESSAIACESCGRNTVKPSIVLFRSKLPDVFFNSVPIDVKDIDLLIIMGTSLAVAPANSIVWRIPKSAMRVLINRERVGWHLGLDFQSNDRDFLASGNCENVALDLMEKLGWLEDLRPLLDSNELPESSALLLRQRLEELEQKPSPKQDQNPNDKSLQQQET</sequence>
<name>A0A9K3Q4J5_9STRA</name>
<feature type="compositionally biased region" description="Basic and acidic residues" evidence="4">
    <location>
        <begin position="60"/>
        <end position="73"/>
    </location>
</feature>
<keyword evidence="1 3" id="KW-0479">Metal-binding</keyword>
<feature type="active site" description="Proton acceptor" evidence="3">
    <location>
        <position position="355"/>
    </location>
</feature>
<dbReference type="EMBL" id="JAGRRH010000006">
    <property type="protein sequence ID" value="KAG7368069.1"/>
    <property type="molecule type" value="Genomic_DNA"/>
</dbReference>
<keyword evidence="2 3" id="KW-0862">Zinc</keyword>
<reference evidence="6" key="1">
    <citation type="journal article" date="2021" name="Sci. Rep.">
        <title>Diploid genomic architecture of Nitzschia inconspicua, an elite biomass production diatom.</title>
        <authorList>
            <person name="Oliver A."/>
            <person name="Podell S."/>
            <person name="Pinowska A."/>
            <person name="Traller J.C."/>
            <person name="Smith S.R."/>
            <person name="McClure R."/>
            <person name="Beliaev A."/>
            <person name="Bohutskyi P."/>
            <person name="Hill E.A."/>
            <person name="Rabines A."/>
            <person name="Zheng H."/>
            <person name="Allen L.Z."/>
            <person name="Kuo A."/>
            <person name="Grigoriev I.V."/>
            <person name="Allen A.E."/>
            <person name="Hazlebeck D."/>
            <person name="Allen E.E."/>
        </authorList>
    </citation>
    <scope>NUCLEOTIDE SEQUENCE</scope>
    <source>
        <strain evidence="6">Hildebrandi</strain>
    </source>
</reference>
<dbReference type="Proteomes" id="UP000693970">
    <property type="component" value="Unassembled WGS sequence"/>
</dbReference>
<dbReference type="PANTHER" id="PTHR11085:SF6">
    <property type="entry name" value="NAD-DEPENDENT PROTEIN DEACETYLASE SIRTUIN-2"/>
    <property type="match status" value="1"/>
</dbReference>
<feature type="compositionally biased region" description="Acidic residues" evidence="4">
    <location>
        <begin position="91"/>
        <end position="111"/>
    </location>
</feature>
<comment type="caution">
    <text evidence="6">The sequence shown here is derived from an EMBL/GenBank/DDBJ whole genome shotgun (WGS) entry which is preliminary data.</text>
</comment>
<dbReference type="GO" id="GO:0017136">
    <property type="term" value="F:histone deacetylase activity, NAD-dependent"/>
    <property type="evidence" value="ECO:0007669"/>
    <property type="project" value="TreeGrafter"/>
</dbReference>
<feature type="binding site" evidence="3">
    <location>
        <position position="363"/>
    </location>
    <ligand>
        <name>Zn(2+)</name>
        <dbReference type="ChEBI" id="CHEBI:29105"/>
    </ligand>
</feature>
<dbReference type="OrthoDB" id="420264at2759"/>
<feature type="compositionally biased region" description="Acidic residues" evidence="4">
    <location>
        <begin position="119"/>
        <end position="129"/>
    </location>
</feature>
<dbReference type="Pfam" id="PF02146">
    <property type="entry name" value="SIR2"/>
    <property type="match status" value="1"/>
</dbReference>
<reference evidence="6" key="2">
    <citation type="submission" date="2021-04" db="EMBL/GenBank/DDBJ databases">
        <authorList>
            <person name="Podell S."/>
        </authorList>
    </citation>
    <scope>NUCLEOTIDE SEQUENCE</scope>
    <source>
        <strain evidence="6">Hildebrandi</strain>
    </source>
</reference>